<evidence type="ECO:0000313" key="7">
    <source>
        <dbReference type="EMBL" id="PJJ58320.1"/>
    </source>
</evidence>
<comment type="subcellular location">
    <subcellularLocation>
        <location evidence="1">Cytoplasm</location>
    </subcellularLocation>
</comment>
<dbReference type="AlphaFoldDB" id="A0A2M9BK41"/>
<dbReference type="GO" id="GO:0006826">
    <property type="term" value="P:iron ion transport"/>
    <property type="evidence" value="ECO:0007669"/>
    <property type="project" value="InterPro"/>
</dbReference>
<dbReference type="GO" id="GO:0008849">
    <property type="term" value="F:enterochelin esterase activity"/>
    <property type="evidence" value="ECO:0007669"/>
    <property type="project" value="InterPro"/>
</dbReference>
<dbReference type="InterPro" id="IPR014756">
    <property type="entry name" value="Ig_E-set"/>
</dbReference>
<reference evidence="7 8" key="1">
    <citation type="submission" date="2017-11" db="EMBL/GenBank/DDBJ databases">
        <title>Genomic Encyclopedia of Archaeal and Bacterial Type Strains, Phase II (KMG-II): From Individual Species to Whole Genera.</title>
        <authorList>
            <person name="Goeker M."/>
        </authorList>
    </citation>
    <scope>NUCLEOTIDE SEQUENCE [LARGE SCALE GENOMIC DNA]</scope>
    <source>
        <strain evidence="7 8">DSM 27763</strain>
    </source>
</reference>
<proteinExistence type="inferred from homology"/>
<dbReference type="EMBL" id="PGEZ01000001">
    <property type="protein sequence ID" value="PJJ58320.1"/>
    <property type="molecule type" value="Genomic_DNA"/>
</dbReference>
<comment type="similarity">
    <text evidence="4">Belongs to the Fes family.</text>
</comment>
<keyword evidence="8" id="KW-1185">Reference proteome</keyword>
<evidence type="ECO:0000256" key="5">
    <source>
        <dbReference type="SAM" id="MobiDB-lite"/>
    </source>
</evidence>
<dbReference type="PANTHER" id="PTHR48098:SF3">
    <property type="entry name" value="IRON(III) ENTEROBACTIN ESTERASE"/>
    <property type="match status" value="1"/>
</dbReference>
<keyword evidence="3" id="KW-0378">Hydrolase</keyword>
<dbReference type="Gene3D" id="2.60.40.10">
    <property type="entry name" value="Immunoglobulins"/>
    <property type="match status" value="1"/>
</dbReference>
<protein>
    <submittedName>
        <fullName evidence="7">Enterochelin esterase family protein</fullName>
    </submittedName>
</protein>
<gene>
    <name evidence="7" type="ORF">CLV56_2571</name>
</gene>
<keyword evidence="2" id="KW-0963">Cytoplasm</keyword>
<accession>A0A2M9BK41</accession>
<organism evidence="7 8">
    <name type="scientific">Mumia flava</name>
    <dbReference type="NCBI Taxonomy" id="1348852"/>
    <lineage>
        <taxon>Bacteria</taxon>
        <taxon>Bacillati</taxon>
        <taxon>Actinomycetota</taxon>
        <taxon>Actinomycetes</taxon>
        <taxon>Propionibacteriales</taxon>
        <taxon>Nocardioidaceae</taxon>
        <taxon>Mumia</taxon>
    </lineage>
</organism>
<dbReference type="Pfam" id="PF00756">
    <property type="entry name" value="Esterase"/>
    <property type="match status" value="1"/>
</dbReference>
<dbReference type="InterPro" id="IPR000801">
    <property type="entry name" value="Esterase-like"/>
</dbReference>
<feature type="region of interest" description="Disordered" evidence="5">
    <location>
        <begin position="163"/>
        <end position="183"/>
    </location>
</feature>
<feature type="domain" description="Enterochelin esterase N-terminal" evidence="6">
    <location>
        <begin position="57"/>
        <end position="169"/>
    </location>
</feature>
<dbReference type="GO" id="GO:0005506">
    <property type="term" value="F:iron ion binding"/>
    <property type="evidence" value="ECO:0007669"/>
    <property type="project" value="InterPro"/>
</dbReference>
<dbReference type="SUPFAM" id="SSF53474">
    <property type="entry name" value="alpha/beta-Hydrolases"/>
    <property type="match status" value="1"/>
</dbReference>
<comment type="caution">
    <text evidence="7">The sequence shown here is derived from an EMBL/GenBank/DDBJ whole genome shotgun (WGS) entry which is preliminary data.</text>
</comment>
<dbReference type="SUPFAM" id="SSF81296">
    <property type="entry name" value="E set domains"/>
    <property type="match status" value="1"/>
</dbReference>
<evidence type="ECO:0000259" key="6">
    <source>
        <dbReference type="Pfam" id="PF11806"/>
    </source>
</evidence>
<dbReference type="GO" id="GO:0005737">
    <property type="term" value="C:cytoplasm"/>
    <property type="evidence" value="ECO:0007669"/>
    <property type="project" value="UniProtKB-SubCell"/>
</dbReference>
<dbReference type="Gene3D" id="3.40.50.1820">
    <property type="entry name" value="alpha/beta hydrolase"/>
    <property type="match status" value="1"/>
</dbReference>
<name>A0A2M9BK41_9ACTN</name>
<dbReference type="InterPro" id="IPR013783">
    <property type="entry name" value="Ig-like_fold"/>
</dbReference>
<sequence length="396" mass="43043">MRLKPPKVPRPTPARVVESPLVARLLERGGAAALEAYAARVPTPWVERAAEGDDAIVTFVWSDADAVEVLLFVNRLTDETDLGRSLMRRIEGTDLWTLSYQVSSRWRGSYAFLPRFPGQHAPWLAGDHVALRAALDRGRSDPTNPSTCRNRAGVVQSVAAGPRAPAESWLQRRPGVPPGTVERRIGPRGRTVWVYRPPGDAGSGGPSGAVVALDGDVWTSTQDLPTSLDNLIADGRIPPVHGFLLDSGSREERWRDLSDDGGFEDYLADDLLPWAREQENVAHGAESVVVAGQSLGGLSALRAGLHRPDAVGAVVSQSASLWHDDLVDDLERCTALPRTYLEVGSQEWVLVEPHRRLVSALERTGAPFRSVEFEGGHDYACWRSGIAEGLVWALGT</sequence>
<dbReference type="InterPro" id="IPR021764">
    <property type="entry name" value="Enterochelin_esterase_N"/>
</dbReference>
<dbReference type="PANTHER" id="PTHR48098">
    <property type="entry name" value="ENTEROCHELIN ESTERASE-RELATED"/>
    <property type="match status" value="1"/>
</dbReference>
<dbReference type="Proteomes" id="UP000230842">
    <property type="component" value="Unassembled WGS sequence"/>
</dbReference>
<evidence type="ECO:0000256" key="4">
    <source>
        <dbReference type="ARBA" id="ARBA00024201"/>
    </source>
</evidence>
<dbReference type="InterPro" id="IPR050583">
    <property type="entry name" value="Mycobacterial_A85_antigen"/>
</dbReference>
<evidence type="ECO:0000256" key="2">
    <source>
        <dbReference type="ARBA" id="ARBA00022490"/>
    </source>
</evidence>
<evidence type="ECO:0000256" key="1">
    <source>
        <dbReference type="ARBA" id="ARBA00004496"/>
    </source>
</evidence>
<dbReference type="OrthoDB" id="9775130at2"/>
<evidence type="ECO:0000313" key="8">
    <source>
        <dbReference type="Proteomes" id="UP000230842"/>
    </source>
</evidence>
<evidence type="ECO:0000256" key="3">
    <source>
        <dbReference type="ARBA" id="ARBA00022801"/>
    </source>
</evidence>
<dbReference type="GO" id="GO:0005975">
    <property type="term" value="P:carbohydrate metabolic process"/>
    <property type="evidence" value="ECO:0007669"/>
    <property type="project" value="UniProtKB-ARBA"/>
</dbReference>
<dbReference type="Pfam" id="PF11806">
    <property type="entry name" value="Enterochelin_N"/>
    <property type="match status" value="1"/>
</dbReference>
<dbReference type="InterPro" id="IPR029058">
    <property type="entry name" value="AB_hydrolase_fold"/>
</dbReference>